<dbReference type="GO" id="GO:0050664">
    <property type="term" value="F:oxidoreductase activity, acting on NAD(P)H, oxygen as acceptor"/>
    <property type="evidence" value="ECO:0007669"/>
    <property type="project" value="TreeGrafter"/>
</dbReference>
<sequence length="256" mass="26436">MSNRLANKVAFITGGNSGIGLATAKAFAAEGANVVILARTQAKVDQAVAQIGKNAMGVVGDVADLPSLRKAFEQVKNVYGRLDIVFANAGVAPATPLIETGAEQLDRVFDVNFKGAFFTVQYALPLLAPEASVVLVGSCISEMGTAGYSAYAASKAAVRSLARTLTPDLYEIGARINVLSPGPIDTPALSNGGLTDEQVQATNEAFGNMLPAGRVGQPEEMAAVAVFLASSESSFMRGADVQADGGMNQIRLPRAS</sequence>
<dbReference type="Pfam" id="PF13561">
    <property type="entry name" value="adh_short_C2"/>
    <property type="match status" value="1"/>
</dbReference>
<organism evidence="4 5">
    <name type="scientific">Pseudovibrio denitrificans</name>
    <dbReference type="NCBI Taxonomy" id="258256"/>
    <lineage>
        <taxon>Bacteria</taxon>
        <taxon>Pseudomonadati</taxon>
        <taxon>Pseudomonadota</taxon>
        <taxon>Alphaproteobacteria</taxon>
        <taxon>Hyphomicrobiales</taxon>
        <taxon>Stappiaceae</taxon>
        <taxon>Pseudovibrio</taxon>
    </lineage>
</organism>
<gene>
    <name evidence="4" type="ORF">SAMN05444141_108228</name>
</gene>
<dbReference type="InterPro" id="IPR002347">
    <property type="entry name" value="SDR_fam"/>
</dbReference>
<dbReference type="PRINTS" id="PR00081">
    <property type="entry name" value="GDHRDH"/>
</dbReference>
<dbReference type="Gene3D" id="3.40.50.720">
    <property type="entry name" value="NAD(P)-binding Rossmann-like Domain"/>
    <property type="match status" value="1"/>
</dbReference>
<evidence type="ECO:0000313" key="5">
    <source>
        <dbReference type="Proteomes" id="UP000183371"/>
    </source>
</evidence>
<dbReference type="AlphaFoldDB" id="A0A1I7DEI1"/>
<name>A0A1I7DEI1_9HYPH</name>
<dbReference type="PANTHER" id="PTHR43008">
    <property type="entry name" value="BENZIL REDUCTASE"/>
    <property type="match status" value="1"/>
</dbReference>
<dbReference type="CDD" id="cd05233">
    <property type="entry name" value="SDR_c"/>
    <property type="match status" value="1"/>
</dbReference>
<reference evidence="5" key="1">
    <citation type="submission" date="2016-10" db="EMBL/GenBank/DDBJ databases">
        <authorList>
            <person name="Varghese N."/>
            <person name="Submissions S."/>
        </authorList>
    </citation>
    <scope>NUCLEOTIDE SEQUENCE [LARGE SCALE GENOMIC DNA]</scope>
    <source>
        <strain evidence="5">DSM 17465</strain>
    </source>
</reference>
<evidence type="ECO:0000256" key="2">
    <source>
        <dbReference type="ARBA" id="ARBA00023002"/>
    </source>
</evidence>
<dbReference type="InterPro" id="IPR057326">
    <property type="entry name" value="KR_dom"/>
</dbReference>
<keyword evidence="2" id="KW-0560">Oxidoreductase</keyword>
<protein>
    <submittedName>
        <fullName evidence="4">NAD(P)-dependent dehydrogenase, short-chain alcohol dehydrogenase family</fullName>
    </submittedName>
</protein>
<dbReference type="Proteomes" id="UP000183371">
    <property type="component" value="Unassembled WGS sequence"/>
</dbReference>
<dbReference type="SMART" id="SM00822">
    <property type="entry name" value="PKS_KR"/>
    <property type="match status" value="1"/>
</dbReference>
<dbReference type="InterPro" id="IPR036291">
    <property type="entry name" value="NAD(P)-bd_dom_sf"/>
</dbReference>
<accession>A0A1I7DEI1</accession>
<keyword evidence="5" id="KW-1185">Reference proteome</keyword>
<evidence type="ECO:0000256" key="1">
    <source>
        <dbReference type="ARBA" id="ARBA00006484"/>
    </source>
</evidence>
<dbReference type="EMBL" id="FPBD01000008">
    <property type="protein sequence ID" value="SFU10034.1"/>
    <property type="molecule type" value="Genomic_DNA"/>
</dbReference>
<comment type="similarity">
    <text evidence="1">Belongs to the short-chain dehydrogenases/reductases (SDR) family.</text>
</comment>
<evidence type="ECO:0000259" key="3">
    <source>
        <dbReference type="SMART" id="SM00822"/>
    </source>
</evidence>
<dbReference type="PANTHER" id="PTHR43008:SF4">
    <property type="entry name" value="CHAIN DEHYDROGENASE, PUTATIVE (AFU_ORTHOLOGUE AFUA_4G08710)-RELATED"/>
    <property type="match status" value="1"/>
</dbReference>
<dbReference type="SUPFAM" id="SSF51735">
    <property type="entry name" value="NAD(P)-binding Rossmann-fold domains"/>
    <property type="match status" value="1"/>
</dbReference>
<feature type="domain" description="Ketoreductase" evidence="3">
    <location>
        <begin position="8"/>
        <end position="175"/>
    </location>
</feature>
<dbReference type="RefSeq" id="WP_083417334.1">
    <property type="nucleotide sequence ID" value="NZ_FPBD01000008.1"/>
</dbReference>
<evidence type="ECO:0000313" key="4">
    <source>
        <dbReference type="EMBL" id="SFU10034.1"/>
    </source>
</evidence>
<proteinExistence type="inferred from homology"/>
<dbReference type="FunFam" id="3.40.50.720:FF:000084">
    <property type="entry name" value="Short-chain dehydrogenase reductase"/>
    <property type="match status" value="1"/>
</dbReference>